<dbReference type="InParanoid" id="A0A1D3D9M2"/>
<dbReference type="Proteomes" id="UP000095192">
    <property type="component" value="Unassembled WGS sequence"/>
</dbReference>
<accession>A0A1D3D9M2</accession>
<organism evidence="1 2">
    <name type="scientific">Cyclospora cayetanensis</name>
    <dbReference type="NCBI Taxonomy" id="88456"/>
    <lineage>
        <taxon>Eukaryota</taxon>
        <taxon>Sar</taxon>
        <taxon>Alveolata</taxon>
        <taxon>Apicomplexa</taxon>
        <taxon>Conoidasida</taxon>
        <taxon>Coccidia</taxon>
        <taxon>Eucoccidiorida</taxon>
        <taxon>Eimeriorina</taxon>
        <taxon>Eimeriidae</taxon>
        <taxon>Cyclospora</taxon>
    </lineage>
</organism>
<gene>
    <name evidence="1" type="ORF">cyc_01176</name>
</gene>
<proteinExistence type="predicted"/>
<dbReference type="EMBL" id="JROU02000180">
    <property type="protein sequence ID" value="OEH80156.1"/>
    <property type="molecule type" value="Genomic_DNA"/>
</dbReference>
<protein>
    <submittedName>
        <fullName evidence="1">Uncharacterized protein</fullName>
    </submittedName>
</protein>
<sequence>MPASTQSSTHVLSTCSGNRVHIGGLCPQQQGLSLLCIVTAVEKDPSLRGVQQHKLLFRVADFSGSVTLALPLVLLLEGAYTSWSMSKLVLSVSDEASRSRGTPGRVSVLGFFSFPFSLSPYVSASFAGNADKPWQKPPSASPATPVSVQGFREASIAANNLLLQNPLQEQDCLSLLGPPDPIFALEDG</sequence>
<evidence type="ECO:0000313" key="2">
    <source>
        <dbReference type="Proteomes" id="UP000095192"/>
    </source>
</evidence>
<evidence type="ECO:0000313" key="1">
    <source>
        <dbReference type="EMBL" id="OEH80156.1"/>
    </source>
</evidence>
<reference evidence="1 2" key="1">
    <citation type="journal article" date="2016" name="BMC Genomics">
        <title>Comparative genomics reveals Cyclospora cayetanensis possesses coccidia-like metabolism and invasion components but unique surface antigens.</title>
        <authorList>
            <person name="Liu S."/>
            <person name="Wang L."/>
            <person name="Zheng H."/>
            <person name="Xu Z."/>
            <person name="Roellig D.M."/>
            <person name="Li N."/>
            <person name="Frace M.A."/>
            <person name="Tang K."/>
            <person name="Arrowood M.J."/>
            <person name="Moss D.M."/>
            <person name="Zhang L."/>
            <person name="Feng Y."/>
            <person name="Xiao L."/>
        </authorList>
    </citation>
    <scope>NUCLEOTIDE SEQUENCE [LARGE SCALE GENOMIC DNA]</scope>
    <source>
        <strain evidence="1 2">CHN_HEN01</strain>
    </source>
</reference>
<name>A0A1D3D9M2_9EIME</name>
<dbReference type="AlphaFoldDB" id="A0A1D3D9M2"/>
<keyword evidence="2" id="KW-1185">Reference proteome</keyword>
<comment type="caution">
    <text evidence="1">The sequence shown here is derived from an EMBL/GenBank/DDBJ whole genome shotgun (WGS) entry which is preliminary data.</text>
</comment>
<dbReference type="VEuPathDB" id="ToxoDB:cyc_01176"/>
<dbReference type="VEuPathDB" id="ToxoDB:LOC34618234"/>